<comment type="caution">
    <text evidence="3">The sequence shown here is derived from an EMBL/GenBank/DDBJ whole genome shotgun (WGS) entry which is preliminary data.</text>
</comment>
<evidence type="ECO:0000256" key="2">
    <source>
        <dbReference type="SAM" id="Phobius"/>
    </source>
</evidence>
<reference evidence="3" key="1">
    <citation type="submission" date="2019-12" db="EMBL/GenBank/DDBJ databases">
        <title>Genome sequencing and annotation of Brassica cretica.</title>
        <authorList>
            <person name="Studholme D.J."/>
            <person name="Sarris P.F."/>
        </authorList>
    </citation>
    <scope>NUCLEOTIDE SEQUENCE</scope>
    <source>
        <strain evidence="3">PFS-001/15</strain>
        <tissue evidence="3">Leaf</tissue>
    </source>
</reference>
<name>A0A8S9FWM5_BRACR</name>
<dbReference type="Proteomes" id="UP000712281">
    <property type="component" value="Unassembled WGS sequence"/>
</dbReference>
<proteinExistence type="predicted"/>
<feature type="compositionally biased region" description="Basic residues" evidence="1">
    <location>
        <begin position="38"/>
        <end position="47"/>
    </location>
</feature>
<gene>
    <name evidence="3" type="ORF">F2Q68_00021677</name>
</gene>
<evidence type="ECO:0000256" key="1">
    <source>
        <dbReference type="SAM" id="MobiDB-lite"/>
    </source>
</evidence>
<dbReference type="EMBL" id="QGKW02002228">
    <property type="protein sequence ID" value="KAF2538073.1"/>
    <property type="molecule type" value="Genomic_DNA"/>
</dbReference>
<organism evidence="3 4">
    <name type="scientific">Brassica cretica</name>
    <name type="common">Mustard</name>
    <dbReference type="NCBI Taxonomy" id="69181"/>
    <lineage>
        <taxon>Eukaryota</taxon>
        <taxon>Viridiplantae</taxon>
        <taxon>Streptophyta</taxon>
        <taxon>Embryophyta</taxon>
        <taxon>Tracheophyta</taxon>
        <taxon>Spermatophyta</taxon>
        <taxon>Magnoliopsida</taxon>
        <taxon>eudicotyledons</taxon>
        <taxon>Gunneridae</taxon>
        <taxon>Pentapetalae</taxon>
        <taxon>rosids</taxon>
        <taxon>malvids</taxon>
        <taxon>Brassicales</taxon>
        <taxon>Brassicaceae</taxon>
        <taxon>Brassiceae</taxon>
        <taxon>Brassica</taxon>
    </lineage>
</organism>
<feature type="compositionally biased region" description="Basic and acidic residues" evidence="1">
    <location>
        <begin position="1"/>
        <end position="19"/>
    </location>
</feature>
<dbReference type="AlphaFoldDB" id="A0A8S9FWM5"/>
<keyword evidence="2" id="KW-1133">Transmembrane helix</keyword>
<accession>A0A8S9FWM5</accession>
<keyword evidence="2" id="KW-0472">Membrane</keyword>
<sequence>MDESLQKDRYEKRRSRPENRTVFTEVTSPMGEDDQHHGHLAHGRGRPAPRSPRPWARTTSTTVTSPMGEDDQHHGHLAHGRGRPAYLFWLRLETTSRWFEDDFHDLLISFCLFLSLCSLISLHLSSLITSLVALPFVIFATPGASYLLAGGCASGALEMRLFVSW</sequence>
<keyword evidence="2" id="KW-0812">Transmembrane</keyword>
<evidence type="ECO:0000313" key="3">
    <source>
        <dbReference type="EMBL" id="KAF2538073.1"/>
    </source>
</evidence>
<feature type="compositionally biased region" description="Low complexity" evidence="1">
    <location>
        <begin position="53"/>
        <end position="62"/>
    </location>
</feature>
<feature type="transmembrane region" description="Helical" evidence="2">
    <location>
        <begin position="134"/>
        <end position="157"/>
    </location>
</feature>
<evidence type="ECO:0000313" key="4">
    <source>
        <dbReference type="Proteomes" id="UP000712281"/>
    </source>
</evidence>
<feature type="transmembrane region" description="Helical" evidence="2">
    <location>
        <begin position="106"/>
        <end position="128"/>
    </location>
</feature>
<feature type="region of interest" description="Disordered" evidence="1">
    <location>
        <begin position="1"/>
        <end position="77"/>
    </location>
</feature>
<protein>
    <submittedName>
        <fullName evidence="3">Uncharacterized protein</fullName>
    </submittedName>
</protein>